<dbReference type="SUPFAM" id="SSF54506">
    <property type="entry name" value="Diaminopimelate epimerase-like"/>
    <property type="match status" value="1"/>
</dbReference>
<reference evidence="4 5" key="1">
    <citation type="submission" date="2018-11" db="EMBL/GenBank/DDBJ databases">
        <title>Genome sequence of Apiotrichum porosum DSM 27194.</title>
        <authorList>
            <person name="Aliyu H."/>
            <person name="Gorte O."/>
            <person name="Ochsenreither K."/>
        </authorList>
    </citation>
    <scope>NUCLEOTIDE SEQUENCE [LARGE SCALE GENOMIC DNA]</scope>
    <source>
        <strain evidence="4 5">DSM 27194</strain>
    </source>
</reference>
<dbReference type="Proteomes" id="UP000279236">
    <property type="component" value="Unassembled WGS sequence"/>
</dbReference>
<dbReference type="STRING" id="105984.A0A427XDH5"/>
<proteinExistence type="inferred from homology"/>
<organism evidence="4 5">
    <name type="scientific">Apiotrichum porosum</name>
    <dbReference type="NCBI Taxonomy" id="105984"/>
    <lineage>
        <taxon>Eukaryota</taxon>
        <taxon>Fungi</taxon>
        <taxon>Dikarya</taxon>
        <taxon>Basidiomycota</taxon>
        <taxon>Agaricomycotina</taxon>
        <taxon>Tremellomycetes</taxon>
        <taxon>Trichosporonales</taxon>
        <taxon>Trichosporonaceae</taxon>
        <taxon>Apiotrichum</taxon>
    </lineage>
</organism>
<dbReference type="RefSeq" id="XP_028472117.1">
    <property type="nucleotide sequence ID" value="XM_028619544.1"/>
</dbReference>
<name>A0A427XDH5_9TREE</name>
<evidence type="ECO:0000256" key="2">
    <source>
        <dbReference type="ARBA" id="ARBA00007529"/>
    </source>
</evidence>
<dbReference type="Gene3D" id="3.10.310.10">
    <property type="entry name" value="Diaminopimelate Epimerase, Chain A, domain 1"/>
    <property type="match status" value="2"/>
</dbReference>
<protein>
    <recommendedName>
        <fullName evidence="3">trans-L-3-hydroxyproline dehydratase</fullName>
        <ecNumber evidence="3">4.2.1.77</ecNumber>
    </recommendedName>
</protein>
<evidence type="ECO:0000256" key="1">
    <source>
        <dbReference type="ARBA" id="ARBA00001148"/>
    </source>
</evidence>
<dbReference type="PANTHER" id="PTHR33442:SF1">
    <property type="entry name" value="TRANS-3-HYDROXY-L-PROLINE DEHYDRATASE"/>
    <property type="match status" value="1"/>
</dbReference>
<evidence type="ECO:0000313" key="5">
    <source>
        <dbReference type="Proteomes" id="UP000279236"/>
    </source>
</evidence>
<dbReference type="PIRSF" id="PIRSF029792">
    <property type="entry name" value="Pro_racemase"/>
    <property type="match status" value="1"/>
</dbReference>
<dbReference type="Pfam" id="PF05544">
    <property type="entry name" value="Pro_racemase"/>
    <property type="match status" value="1"/>
</dbReference>
<comment type="caution">
    <text evidence="4">The sequence shown here is derived from an EMBL/GenBank/DDBJ whole genome shotgun (WGS) entry which is preliminary data.</text>
</comment>
<dbReference type="GO" id="GO:0050346">
    <property type="term" value="F:trans-L-3-hydroxyproline dehydratase activity"/>
    <property type="evidence" value="ECO:0007669"/>
    <property type="project" value="UniProtKB-EC"/>
</dbReference>
<dbReference type="SFLD" id="SFLDS00028">
    <property type="entry name" value="Proline_Racemase"/>
    <property type="match status" value="1"/>
</dbReference>
<dbReference type="AlphaFoldDB" id="A0A427XDH5"/>
<comment type="catalytic activity">
    <reaction evidence="1">
        <text>trans-3-hydroxy-L-proline = 1-pyrroline-2-carboxylate + H2O</text>
        <dbReference type="Rhea" id="RHEA:10320"/>
        <dbReference type="ChEBI" id="CHEBI:15377"/>
        <dbReference type="ChEBI" id="CHEBI:39785"/>
        <dbReference type="ChEBI" id="CHEBI:57938"/>
        <dbReference type="EC" id="4.2.1.77"/>
    </reaction>
</comment>
<comment type="similarity">
    <text evidence="2">Belongs to the proline racemase family.</text>
</comment>
<evidence type="ECO:0000256" key="3">
    <source>
        <dbReference type="ARBA" id="ARBA00013105"/>
    </source>
</evidence>
<dbReference type="InterPro" id="IPR008794">
    <property type="entry name" value="Pro_racemase_fam"/>
</dbReference>
<evidence type="ECO:0000313" key="4">
    <source>
        <dbReference type="EMBL" id="RSH76970.1"/>
    </source>
</evidence>
<accession>A0A427XDH5</accession>
<dbReference type="EC" id="4.2.1.77" evidence="3"/>
<keyword evidence="5" id="KW-1185">Reference proteome</keyword>
<dbReference type="OrthoDB" id="6409228at2759"/>
<dbReference type="EMBL" id="RSCE01000019">
    <property type="protein sequence ID" value="RSH76970.1"/>
    <property type="molecule type" value="Genomic_DNA"/>
</dbReference>
<gene>
    <name evidence="4" type="ORF">EHS24_003909</name>
</gene>
<dbReference type="PANTHER" id="PTHR33442">
    <property type="entry name" value="TRANS-3-HYDROXY-L-PROLINE DEHYDRATASE"/>
    <property type="match status" value="1"/>
</dbReference>
<sequence length="354" mass="38155">MANGTAAPVPSALEAPFWVSTDDWHTAGEPFRIIAELPPHCETAGLTVADRRWNIMAQPGHPVDTLRKSLCQEPRGHADMYGGFIVPPDDDGAHFGVLFFHKDGFSTACGHGTIALGCWAVQTGRVKAVEDGKTDVVIDVPSGRVVAQVCTVGGKVVHVDFINVPSYQWATKVPVSLSSPALDFTVEISWGGASYAFVDVKTFGLRIEPANHDAFVALGRAIKAALGTRGRHLNHDLYAVCFYDELDEDPARGRLTQRNVVVFADGQIDRSPCGSGTAARVALLLAQGRLQPGKTLVHRSIINTEFTAVVEAEAASPTEFPACIPRITGMAHLMGRHEFYVDPADPTFPGFVFR</sequence>
<dbReference type="GeneID" id="39588452"/>